<evidence type="ECO:0000259" key="3">
    <source>
        <dbReference type="Pfam" id="PF16656"/>
    </source>
</evidence>
<dbReference type="PANTHER" id="PTHR22953">
    <property type="entry name" value="ACID PHOSPHATASE RELATED"/>
    <property type="match status" value="1"/>
</dbReference>
<evidence type="ECO:0000313" key="4">
    <source>
        <dbReference type="EMBL" id="RGU57211.1"/>
    </source>
</evidence>
<name>A0A412TUP7_9BACT</name>
<gene>
    <name evidence="4" type="ORF">DWW57_06550</name>
</gene>
<sequence length="384" mass="44200">MRTFCCVFLFFFLCAGGYARKNTPAGQIFRTKPCLQSLTGNGITVSWLTHVPVYSWVEYGTDTLELKKARTMLDGQVVCNNYIHKIRLENLEAGETYYYRVCSREILKYGAYSKIFGHTAVSPFYSFRVPGERETDFTALIFNDIHQEFPTMAALCKQIEEVDYDFVIFNGDMLDAPGCEEEVVEAFSFYQGQVRAEEKPVFYLRGNHEIRNAYSLHLRRLLYYMGDKTYGAFNWGDTRFVLLDCGEDKTDDHWVYYGLNDFSGFRDEQTEFLRRELHSKAFRQAGKKVLVHHIPLWGNETDYTPCRELWGDLLKKNPVDVSLNAHTHVYAYHPAGSLGNPCPVVVGGGYELDEATVMMLTRKGDMLKLKVLDTKGHILQELEL</sequence>
<dbReference type="InterPro" id="IPR004843">
    <property type="entry name" value="Calcineurin-like_PHP"/>
</dbReference>
<dbReference type="Pfam" id="PF16656">
    <property type="entry name" value="Pur_ac_phosph_N"/>
    <property type="match status" value="1"/>
</dbReference>
<dbReference type="InterPro" id="IPR008963">
    <property type="entry name" value="Purple_acid_Pase-like_N"/>
</dbReference>
<comment type="caution">
    <text evidence="4">The sequence shown here is derived from an EMBL/GenBank/DDBJ whole genome shotgun (WGS) entry which is preliminary data.</text>
</comment>
<dbReference type="AlphaFoldDB" id="A0A412TUP7"/>
<organism evidence="4 5">
    <name type="scientific">Odoribacter splanchnicus</name>
    <dbReference type="NCBI Taxonomy" id="28118"/>
    <lineage>
        <taxon>Bacteria</taxon>
        <taxon>Pseudomonadati</taxon>
        <taxon>Bacteroidota</taxon>
        <taxon>Bacteroidia</taxon>
        <taxon>Bacteroidales</taxon>
        <taxon>Odoribacteraceae</taxon>
        <taxon>Odoribacter</taxon>
    </lineage>
</organism>
<dbReference type="Proteomes" id="UP000284243">
    <property type="component" value="Unassembled WGS sequence"/>
</dbReference>
<accession>A0A412TUP7</accession>
<dbReference type="EMBL" id="QRYC01000006">
    <property type="protein sequence ID" value="RGU57211.1"/>
    <property type="molecule type" value="Genomic_DNA"/>
</dbReference>
<proteinExistence type="predicted"/>
<feature type="domain" description="Calcineurin-like phosphoesterase" evidence="2">
    <location>
        <begin position="139"/>
        <end position="330"/>
    </location>
</feature>
<keyword evidence="1" id="KW-0732">Signal</keyword>
<feature type="domain" description="Purple acid phosphatase N-terminal" evidence="3">
    <location>
        <begin position="37"/>
        <end position="106"/>
    </location>
</feature>
<dbReference type="GO" id="GO:0003993">
    <property type="term" value="F:acid phosphatase activity"/>
    <property type="evidence" value="ECO:0007669"/>
    <property type="project" value="InterPro"/>
</dbReference>
<dbReference type="Gene3D" id="3.60.21.10">
    <property type="match status" value="1"/>
</dbReference>
<protein>
    <recommendedName>
        <fullName evidence="6">Metallophosphoesterase</fullName>
    </recommendedName>
</protein>
<reference evidence="4 5" key="1">
    <citation type="submission" date="2018-08" db="EMBL/GenBank/DDBJ databases">
        <title>A genome reference for cultivated species of the human gut microbiota.</title>
        <authorList>
            <person name="Zou Y."/>
            <person name="Xue W."/>
            <person name="Luo G."/>
        </authorList>
    </citation>
    <scope>NUCLEOTIDE SEQUENCE [LARGE SCALE GENOMIC DNA]</scope>
    <source>
        <strain evidence="4 5">AF16-14</strain>
    </source>
</reference>
<dbReference type="SUPFAM" id="SSF56300">
    <property type="entry name" value="Metallo-dependent phosphatases"/>
    <property type="match status" value="1"/>
</dbReference>
<evidence type="ECO:0000313" key="5">
    <source>
        <dbReference type="Proteomes" id="UP000284243"/>
    </source>
</evidence>
<evidence type="ECO:0000259" key="2">
    <source>
        <dbReference type="Pfam" id="PF00149"/>
    </source>
</evidence>
<dbReference type="InterPro" id="IPR039331">
    <property type="entry name" value="PAPs-like"/>
</dbReference>
<dbReference type="PANTHER" id="PTHR22953:SF153">
    <property type="entry name" value="PURPLE ACID PHOSPHATASE"/>
    <property type="match status" value="1"/>
</dbReference>
<dbReference type="Gene3D" id="2.60.40.380">
    <property type="entry name" value="Purple acid phosphatase-like, N-terminal"/>
    <property type="match status" value="1"/>
</dbReference>
<dbReference type="InterPro" id="IPR029052">
    <property type="entry name" value="Metallo-depent_PP-like"/>
</dbReference>
<dbReference type="Pfam" id="PF00149">
    <property type="entry name" value="Metallophos"/>
    <property type="match status" value="1"/>
</dbReference>
<evidence type="ECO:0000256" key="1">
    <source>
        <dbReference type="ARBA" id="ARBA00022729"/>
    </source>
</evidence>
<evidence type="ECO:0008006" key="6">
    <source>
        <dbReference type="Google" id="ProtNLM"/>
    </source>
</evidence>
<dbReference type="GO" id="GO:0046872">
    <property type="term" value="F:metal ion binding"/>
    <property type="evidence" value="ECO:0007669"/>
    <property type="project" value="InterPro"/>
</dbReference>
<dbReference type="SUPFAM" id="SSF49363">
    <property type="entry name" value="Purple acid phosphatase, N-terminal domain"/>
    <property type="match status" value="1"/>
</dbReference>
<dbReference type="CDD" id="cd00838">
    <property type="entry name" value="MPP_superfamily"/>
    <property type="match status" value="1"/>
</dbReference>
<dbReference type="InterPro" id="IPR015914">
    <property type="entry name" value="PAPs_N"/>
</dbReference>